<keyword evidence="1" id="KW-1133">Transmembrane helix</keyword>
<reference evidence="2 3" key="1">
    <citation type="journal article" date="2018" name="Nat. Biotechnol.">
        <title>A standardized bacterial taxonomy based on genome phylogeny substantially revises the tree of life.</title>
        <authorList>
            <person name="Parks D.H."/>
            <person name="Chuvochina M."/>
            <person name="Waite D.W."/>
            <person name="Rinke C."/>
            <person name="Skarshewski A."/>
            <person name="Chaumeil P.A."/>
            <person name="Hugenholtz P."/>
        </authorList>
    </citation>
    <scope>NUCLEOTIDE SEQUENCE [LARGE SCALE GENOMIC DNA]</scope>
    <source>
        <strain evidence="2">UBA11728</strain>
    </source>
</reference>
<name>A0A3D2X3N4_9FIRM</name>
<organism evidence="2 3">
    <name type="scientific">Lachnoclostridium phytofermentans</name>
    <dbReference type="NCBI Taxonomy" id="66219"/>
    <lineage>
        <taxon>Bacteria</taxon>
        <taxon>Bacillati</taxon>
        <taxon>Bacillota</taxon>
        <taxon>Clostridia</taxon>
        <taxon>Lachnospirales</taxon>
        <taxon>Lachnospiraceae</taxon>
    </lineage>
</organism>
<gene>
    <name evidence="2" type="ORF">DHW61_04140</name>
</gene>
<evidence type="ECO:0000256" key="1">
    <source>
        <dbReference type="SAM" id="Phobius"/>
    </source>
</evidence>
<accession>A0A3D2X3N4</accession>
<comment type="caution">
    <text evidence="2">The sequence shown here is derived from an EMBL/GenBank/DDBJ whole genome shotgun (WGS) entry which is preliminary data.</text>
</comment>
<evidence type="ECO:0000313" key="2">
    <source>
        <dbReference type="EMBL" id="HCL01596.1"/>
    </source>
</evidence>
<keyword evidence="1" id="KW-0812">Transmembrane</keyword>
<dbReference type="Proteomes" id="UP000262969">
    <property type="component" value="Unassembled WGS sequence"/>
</dbReference>
<protein>
    <submittedName>
        <fullName evidence="2">Uncharacterized protein</fullName>
    </submittedName>
</protein>
<feature type="transmembrane region" description="Helical" evidence="1">
    <location>
        <begin position="68"/>
        <end position="88"/>
    </location>
</feature>
<dbReference type="AlphaFoldDB" id="A0A3D2X3N4"/>
<dbReference type="EMBL" id="DPVV01000144">
    <property type="protein sequence ID" value="HCL01596.1"/>
    <property type="molecule type" value="Genomic_DNA"/>
</dbReference>
<proteinExistence type="predicted"/>
<keyword evidence="1" id="KW-0472">Membrane</keyword>
<evidence type="ECO:0000313" key="3">
    <source>
        <dbReference type="Proteomes" id="UP000262969"/>
    </source>
</evidence>
<sequence>MNVEEYKKIVEANKNNGEIGAEHNELNKVWTKNRKGKMPYLLKVFLFSFLYAIAILILMFIFDAITEEYSILLMVLTVIASIPILIAFGKKNMSNFITYISYDGDLYRLMYTKQNLSFTSDVLPIQLLGAALTMSGANKAVNKAANAGVDIEKTINIMSNDPNTWRIDRIKELKVHKHGFKAKVVVTIVMTNKTKSKNISVLDDYMDYSSLLDTVKKLK</sequence>
<feature type="transmembrane region" description="Helical" evidence="1">
    <location>
        <begin position="40"/>
        <end position="62"/>
    </location>
</feature>